<name>A0A2P2BSK3_9FIRM</name>
<dbReference type="GO" id="GO:0051536">
    <property type="term" value="F:iron-sulfur cluster binding"/>
    <property type="evidence" value="ECO:0007669"/>
    <property type="project" value="UniProtKB-KW"/>
</dbReference>
<dbReference type="InterPro" id="IPR017900">
    <property type="entry name" value="4Fe4S_Fe_S_CS"/>
</dbReference>
<dbReference type="Pfam" id="PF04432">
    <property type="entry name" value="FrhB_FdhB_C"/>
    <property type="match status" value="1"/>
</dbReference>
<dbReference type="PROSITE" id="PS00198">
    <property type="entry name" value="4FE4S_FER_1"/>
    <property type="match status" value="1"/>
</dbReference>
<organism evidence="5 6">
    <name type="scientific">Romboutsia hominis</name>
    <dbReference type="NCBI Taxonomy" id="1507512"/>
    <lineage>
        <taxon>Bacteria</taxon>
        <taxon>Bacillati</taxon>
        <taxon>Bacillota</taxon>
        <taxon>Clostridia</taxon>
        <taxon>Peptostreptococcales</taxon>
        <taxon>Peptostreptococcaceae</taxon>
        <taxon>Romboutsia</taxon>
    </lineage>
</organism>
<keyword evidence="3" id="KW-0411">Iron-sulfur</keyword>
<evidence type="ECO:0000313" key="6">
    <source>
        <dbReference type="Proteomes" id="UP000245695"/>
    </source>
</evidence>
<dbReference type="EMBL" id="LN650648">
    <property type="protein sequence ID" value="CEI73361.1"/>
    <property type="molecule type" value="Genomic_DNA"/>
</dbReference>
<dbReference type="InterPro" id="IPR052977">
    <property type="entry name" value="Polyferredoxin-like_ET"/>
</dbReference>
<dbReference type="InterPro" id="IPR007525">
    <property type="entry name" value="FrhB_FdhB_C"/>
</dbReference>
<dbReference type="PROSITE" id="PS51379">
    <property type="entry name" value="4FE4S_FER_2"/>
    <property type="match status" value="2"/>
</dbReference>
<dbReference type="AlphaFoldDB" id="A0A2P2BSK3"/>
<dbReference type="InterPro" id="IPR017896">
    <property type="entry name" value="4Fe4S_Fe-S-bd"/>
</dbReference>
<keyword evidence="2" id="KW-0408">Iron</keyword>
<sequence length="383" mass="44610">MINIIEKESCCGCYGCVNICPYDCISMKIDDEGFWYPIVDHDKCIGCNLCSNICPTINEIKKIEFNVIPYACKSKNDEIQVSSSSGGVFTNLCEYIIKNEGIVFGAAFNDKFEVEHIEASTMKLCEKFKGSKYVQSKIGDTYIKARKYLQEGKLVLFSGTQCQIKGLNLFLRKDYSNLITVDIICHGVPSPLIFKEYKELISKKFNSEIKYIGFREKDKGWKNFSFKVKFENGKEYSNTHREDLYMKGFLNDLYLRPSCYNCTAKDFRNNSDISLADYWGIEEKHLDFYDEKGVSLILINSRKGKLFFKNIEEKISTLDTDLNYAISRNPCIVKPVSYNRKRERFFNEFRRNNLEDTISKFVNVSMTEKIINKLKYIMLKFKY</sequence>
<keyword evidence="1" id="KW-0479">Metal-binding</keyword>
<dbReference type="Proteomes" id="UP000245695">
    <property type="component" value="Chromosome 1"/>
</dbReference>
<evidence type="ECO:0000259" key="4">
    <source>
        <dbReference type="PROSITE" id="PS51379"/>
    </source>
</evidence>
<dbReference type="PANTHER" id="PTHR43193">
    <property type="match status" value="1"/>
</dbReference>
<feature type="domain" description="4Fe-4S ferredoxin-type" evidence="4">
    <location>
        <begin position="1"/>
        <end position="30"/>
    </location>
</feature>
<evidence type="ECO:0000313" key="5">
    <source>
        <dbReference type="EMBL" id="CEI73361.1"/>
    </source>
</evidence>
<dbReference type="KEGG" id="rhom:FRIFI_1830"/>
<evidence type="ECO:0000256" key="2">
    <source>
        <dbReference type="ARBA" id="ARBA00023004"/>
    </source>
</evidence>
<dbReference type="Pfam" id="PF12838">
    <property type="entry name" value="Fer4_7"/>
    <property type="match status" value="1"/>
</dbReference>
<evidence type="ECO:0000256" key="1">
    <source>
        <dbReference type="ARBA" id="ARBA00022723"/>
    </source>
</evidence>
<protein>
    <submittedName>
        <fullName evidence="5">4Fe-4S binding domain protein</fullName>
    </submittedName>
</protein>
<evidence type="ECO:0000256" key="3">
    <source>
        <dbReference type="ARBA" id="ARBA00023014"/>
    </source>
</evidence>
<accession>A0A2P2BSK3</accession>
<gene>
    <name evidence="5" type="ORF">FRIFI_1830</name>
</gene>
<feature type="domain" description="4Fe-4S ferredoxin-type" evidence="4">
    <location>
        <begin position="35"/>
        <end position="65"/>
    </location>
</feature>
<dbReference type="Gene3D" id="3.30.70.20">
    <property type="match status" value="1"/>
</dbReference>
<proteinExistence type="predicted"/>
<dbReference type="GO" id="GO:0046872">
    <property type="term" value="F:metal ion binding"/>
    <property type="evidence" value="ECO:0007669"/>
    <property type="project" value="UniProtKB-KW"/>
</dbReference>
<dbReference type="PANTHER" id="PTHR43193:SF2">
    <property type="entry name" value="POLYFERREDOXIN PROTEIN FWDF"/>
    <property type="match status" value="1"/>
</dbReference>
<dbReference type="SUPFAM" id="SSF54862">
    <property type="entry name" value="4Fe-4S ferredoxins"/>
    <property type="match status" value="1"/>
</dbReference>
<dbReference type="RefSeq" id="WP_166505685.1">
    <property type="nucleotide sequence ID" value="NZ_LN650648.1"/>
</dbReference>
<reference evidence="5 6" key="1">
    <citation type="submission" date="2014-09" db="EMBL/GenBank/DDBJ databases">
        <authorList>
            <person name="Hornung B.V."/>
        </authorList>
    </citation>
    <scope>NUCLEOTIDE SEQUENCE [LARGE SCALE GENOMIC DNA]</scope>
    <source>
        <strain evidence="5 6">FRIFI</strain>
    </source>
</reference>
<keyword evidence="6" id="KW-1185">Reference proteome</keyword>